<proteinExistence type="predicted"/>
<keyword evidence="1" id="KW-0472">Membrane</keyword>
<feature type="transmembrane region" description="Helical" evidence="1">
    <location>
        <begin position="7"/>
        <end position="26"/>
    </location>
</feature>
<sequence length="43" mass="5162">MSDIWSFCVWIIVEASTGMWLIIYLYHCELNCNRFIGNYMVLL</sequence>
<organism evidence="2">
    <name type="scientific">Rhizophora mucronata</name>
    <name type="common">Asiatic mangrove</name>
    <dbReference type="NCBI Taxonomy" id="61149"/>
    <lineage>
        <taxon>Eukaryota</taxon>
        <taxon>Viridiplantae</taxon>
        <taxon>Streptophyta</taxon>
        <taxon>Embryophyta</taxon>
        <taxon>Tracheophyta</taxon>
        <taxon>Spermatophyta</taxon>
        <taxon>Magnoliopsida</taxon>
        <taxon>eudicotyledons</taxon>
        <taxon>Gunneridae</taxon>
        <taxon>Pentapetalae</taxon>
        <taxon>rosids</taxon>
        <taxon>fabids</taxon>
        <taxon>Malpighiales</taxon>
        <taxon>Rhizophoraceae</taxon>
        <taxon>Rhizophora</taxon>
    </lineage>
</organism>
<accession>A0A2P2NEN1</accession>
<evidence type="ECO:0000256" key="1">
    <source>
        <dbReference type="SAM" id="Phobius"/>
    </source>
</evidence>
<keyword evidence="1" id="KW-1133">Transmembrane helix</keyword>
<dbReference type="AlphaFoldDB" id="A0A2P2NEN1"/>
<reference evidence="2" key="1">
    <citation type="submission" date="2018-02" db="EMBL/GenBank/DDBJ databases">
        <title>Rhizophora mucronata_Transcriptome.</title>
        <authorList>
            <person name="Meera S.P."/>
            <person name="Sreeshan A."/>
            <person name="Augustine A."/>
        </authorList>
    </citation>
    <scope>NUCLEOTIDE SEQUENCE</scope>
    <source>
        <tissue evidence="2">Leaf</tissue>
    </source>
</reference>
<keyword evidence="1" id="KW-0812">Transmembrane</keyword>
<evidence type="ECO:0000313" key="2">
    <source>
        <dbReference type="EMBL" id="MBX40937.1"/>
    </source>
</evidence>
<protein>
    <submittedName>
        <fullName evidence="2">Uncharacterized protein</fullName>
    </submittedName>
</protein>
<name>A0A2P2NEN1_RHIMU</name>
<dbReference type="EMBL" id="GGEC01060453">
    <property type="protein sequence ID" value="MBX40937.1"/>
    <property type="molecule type" value="Transcribed_RNA"/>
</dbReference>